<protein>
    <recommendedName>
        <fullName evidence="4">Ferric uptake regulation protein</fullName>
    </recommendedName>
</protein>
<dbReference type="GO" id="GO:0000976">
    <property type="term" value="F:transcription cis-regulatory region binding"/>
    <property type="evidence" value="ECO:0007669"/>
    <property type="project" value="TreeGrafter"/>
</dbReference>
<dbReference type="EMBL" id="CAAHFH010000002">
    <property type="protein sequence ID" value="VGO21249.1"/>
    <property type="molecule type" value="Genomic_DNA"/>
</dbReference>
<keyword evidence="13" id="KW-0408">Iron</keyword>
<dbReference type="RefSeq" id="WP_136062729.1">
    <property type="nucleotide sequence ID" value="NZ_CAAHFH010000002.1"/>
</dbReference>
<dbReference type="SUPFAM" id="SSF46785">
    <property type="entry name" value="Winged helix' DNA-binding domain"/>
    <property type="match status" value="1"/>
</dbReference>
<evidence type="ECO:0000256" key="4">
    <source>
        <dbReference type="ARBA" id="ARBA00020910"/>
    </source>
</evidence>
<evidence type="ECO:0000256" key="3">
    <source>
        <dbReference type="ARBA" id="ARBA00011738"/>
    </source>
</evidence>
<evidence type="ECO:0000256" key="9">
    <source>
        <dbReference type="ARBA" id="ARBA00023015"/>
    </source>
</evidence>
<dbReference type="InterPro" id="IPR043135">
    <property type="entry name" value="Fur_C"/>
</dbReference>
<keyword evidence="5" id="KW-0963">Cytoplasm</keyword>
<comment type="subunit">
    <text evidence="3">Homodimer.</text>
</comment>
<dbReference type="InterPro" id="IPR036388">
    <property type="entry name" value="WH-like_DNA-bd_sf"/>
</dbReference>
<accession>A0A6C2UMM2</accession>
<reference evidence="14 15" key="1">
    <citation type="submission" date="2019-04" db="EMBL/GenBank/DDBJ databases">
        <authorList>
            <person name="Van Vliet M D."/>
        </authorList>
    </citation>
    <scope>NUCLEOTIDE SEQUENCE [LARGE SCALE GENOMIC DNA]</scope>
    <source>
        <strain evidence="14 15">F21</strain>
    </source>
</reference>
<dbReference type="GO" id="GO:0008270">
    <property type="term" value="F:zinc ion binding"/>
    <property type="evidence" value="ECO:0007669"/>
    <property type="project" value="TreeGrafter"/>
</dbReference>
<keyword evidence="15" id="KW-1185">Reference proteome</keyword>
<feature type="binding site" evidence="13">
    <location>
        <position position="146"/>
    </location>
    <ligand>
        <name>Fe cation</name>
        <dbReference type="ChEBI" id="CHEBI:24875"/>
    </ligand>
</feature>
<dbReference type="PANTHER" id="PTHR33202:SF2">
    <property type="entry name" value="FERRIC UPTAKE REGULATION PROTEIN"/>
    <property type="match status" value="1"/>
</dbReference>
<dbReference type="Gene3D" id="1.10.10.10">
    <property type="entry name" value="Winged helix-like DNA-binding domain superfamily/Winged helix DNA-binding domain"/>
    <property type="match status" value="1"/>
</dbReference>
<evidence type="ECO:0000256" key="6">
    <source>
        <dbReference type="ARBA" id="ARBA00022491"/>
    </source>
</evidence>
<dbReference type="Pfam" id="PF01475">
    <property type="entry name" value="FUR"/>
    <property type="match status" value="1"/>
</dbReference>
<feature type="binding site" evidence="12">
    <location>
        <position position="157"/>
    </location>
    <ligand>
        <name>Zn(2+)</name>
        <dbReference type="ChEBI" id="CHEBI:29105"/>
    </ligand>
</feature>
<comment type="subcellular location">
    <subcellularLocation>
        <location evidence="1">Cytoplasm</location>
    </subcellularLocation>
</comment>
<dbReference type="PANTHER" id="PTHR33202">
    <property type="entry name" value="ZINC UPTAKE REGULATION PROTEIN"/>
    <property type="match status" value="1"/>
</dbReference>
<dbReference type="Gene3D" id="3.30.1490.190">
    <property type="match status" value="1"/>
</dbReference>
<keyword evidence="11" id="KW-0804">Transcription</keyword>
<comment type="similarity">
    <text evidence="2">Belongs to the Fur family.</text>
</comment>
<evidence type="ECO:0000256" key="13">
    <source>
        <dbReference type="PIRSR" id="PIRSR602481-2"/>
    </source>
</evidence>
<feature type="binding site" evidence="13">
    <location>
        <position position="108"/>
    </location>
    <ligand>
        <name>Fe cation</name>
        <dbReference type="ChEBI" id="CHEBI:24875"/>
    </ligand>
</feature>
<keyword evidence="6" id="KW-0678">Repressor</keyword>
<sequence length="160" mass="18454">MSDILDEQQLPEEVRQSVEEAWPLFVDFLKKKDARVTQARKIVLTQVFSRHDHFCADDLAAQLSSGLNHVSRGTVYRTLALMEEAGLVRVIRDTDVHAHYEHTFNHPHHEHMICDKCGDFIEFSDEKIMELITEACKEKGFVERNHRIVVFGSCKSCADE</sequence>
<gene>
    <name evidence="14" type="primary">fur</name>
    <name evidence="14" type="ORF">SCARR_03321</name>
</gene>
<keyword evidence="8 12" id="KW-0862">Zinc</keyword>
<name>A0A6C2UMM2_9BACT</name>
<keyword evidence="9" id="KW-0805">Transcription regulation</keyword>
<comment type="cofactor">
    <cofactor evidence="13">
        <name>Mn(2+)</name>
        <dbReference type="ChEBI" id="CHEBI:29035"/>
    </cofactor>
    <cofactor evidence="13">
        <name>Fe(2+)</name>
        <dbReference type="ChEBI" id="CHEBI:29033"/>
    </cofactor>
    <text evidence="13">Binds 1 Mn(2+) or Fe(2+) ion per subunit.</text>
</comment>
<dbReference type="InterPro" id="IPR036390">
    <property type="entry name" value="WH_DNA-bd_sf"/>
</dbReference>
<evidence type="ECO:0000256" key="11">
    <source>
        <dbReference type="ARBA" id="ARBA00023163"/>
    </source>
</evidence>
<evidence type="ECO:0000256" key="7">
    <source>
        <dbReference type="ARBA" id="ARBA00022723"/>
    </source>
</evidence>
<feature type="binding site" evidence="12">
    <location>
        <position position="117"/>
    </location>
    <ligand>
        <name>Zn(2+)</name>
        <dbReference type="ChEBI" id="CHEBI:29105"/>
    </ligand>
</feature>
<feature type="binding site" evidence="12">
    <location>
        <position position="154"/>
    </location>
    <ligand>
        <name>Zn(2+)</name>
        <dbReference type="ChEBI" id="CHEBI:29105"/>
    </ligand>
</feature>
<keyword evidence="7 12" id="KW-0479">Metal-binding</keyword>
<dbReference type="GO" id="GO:0003700">
    <property type="term" value="F:DNA-binding transcription factor activity"/>
    <property type="evidence" value="ECO:0007669"/>
    <property type="project" value="InterPro"/>
</dbReference>
<dbReference type="Proteomes" id="UP000346198">
    <property type="component" value="Unassembled WGS sequence"/>
</dbReference>
<comment type="cofactor">
    <cofactor evidence="12">
        <name>Zn(2+)</name>
        <dbReference type="ChEBI" id="CHEBI:29105"/>
    </cofactor>
    <text evidence="12">Binds 1 zinc ion per subunit.</text>
</comment>
<proteinExistence type="inferred from homology"/>
<dbReference type="AlphaFoldDB" id="A0A6C2UMM2"/>
<evidence type="ECO:0000256" key="10">
    <source>
        <dbReference type="ARBA" id="ARBA00023125"/>
    </source>
</evidence>
<evidence type="ECO:0000256" key="2">
    <source>
        <dbReference type="ARBA" id="ARBA00007957"/>
    </source>
</evidence>
<evidence type="ECO:0000256" key="12">
    <source>
        <dbReference type="PIRSR" id="PIRSR602481-1"/>
    </source>
</evidence>
<evidence type="ECO:0000256" key="1">
    <source>
        <dbReference type="ARBA" id="ARBA00004496"/>
    </source>
</evidence>
<evidence type="ECO:0000313" key="15">
    <source>
        <dbReference type="Proteomes" id="UP000346198"/>
    </source>
</evidence>
<dbReference type="CDD" id="cd07153">
    <property type="entry name" value="Fur_like"/>
    <property type="match status" value="1"/>
</dbReference>
<evidence type="ECO:0000256" key="8">
    <source>
        <dbReference type="ARBA" id="ARBA00022833"/>
    </source>
</evidence>
<feature type="binding site" evidence="12">
    <location>
        <position position="114"/>
    </location>
    <ligand>
        <name>Zn(2+)</name>
        <dbReference type="ChEBI" id="CHEBI:29105"/>
    </ligand>
</feature>
<dbReference type="GO" id="GO:0005829">
    <property type="term" value="C:cytosol"/>
    <property type="evidence" value="ECO:0007669"/>
    <property type="project" value="TreeGrafter"/>
</dbReference>
<dbReference type="InterPro" id="IPR002481">
    <property type="entry name" value="FUR"/>
</dbReference>
<evidence type="ECO:0000313" key="14">
    <source>
        <dbReference type="EMBL" id="VGO21249.1"/>
    </source>
</evidence>
<keyword evidence="10" id="KW-0238">DNA-binding</keyword>
<organism evidence="14 15">
    <name type="scientific">Pontiella sulfatireligans</name>
    <dbReference type="NCBI Taxonomy" id="2750658"/>
    <lineage>
        <taxon>Bacteria</taxon>
        <taxon>Pseudomonadati</taxon>
        <taxon>Kiritimatiellota</taxon>
        <taxon>Kiritimatiellia</taxon>
        <taxon>Kiritimatiellales</taxon>
        <taxon>Pontiellaceae</taxon>
        <taxon>Pontiella</taxon>
    </lineage>
</organism>
<evidence type="ECO:0000256" key="5">
    <source>
        <dbReference type="ARBA" id="ARBA00022490"/>
    </source>
</evidence>
<dbReference type="GO" id="GO:1900376">
    <property type="term" value="P:regulation of secondary metabolite biosynthetic process"/>
    <property type="evidence" value="ECO:0007669"/>
    <property type="project" value="TreeGrafter"/>
</dbReference>
<dbReference type="GO" id="GO:0045892">
    <property type="term" value="P:negative regulation of DNA-templated transcription"/>
    <property type="evidence" value="ECO:0007669"/>
    <property type="project" value="TreeGrafter"/>
</dbReference>